<comment type="caution">
    <text evidence="10">The sequence shown here is derived from an EMBL/GenBank/DDBJ whole genome shotgun (WGS) entry which is preliminary data.</text>
</comment>
<feature type="domain" description="Helicase C-terminal" evidence="8">
    <location>
        <begin position="369"/>
        <end position="522"/>
    </location>
</feature>
<dbReference type="PANTHER" id="PTHR47960">
    <property type="entry name" value="DEAD-BOX ATP-DEPENDENT RNA HELICASE 50"/>
    <property type="match status" value="1"/>
</dbReference>
<evidence type="ECO:0000313" key="10">
    <source>
        <dbReference type="EMBL" id="GMH48442.1"/>
    </source>
</evidence>
<dbReference type="InterPro" id="IPR011545">
    <property type="entry name" value="DEAD/DEAH_box_helicase_dom"/>
</dbReference>
<dbReference type="PROSITE" id="PS51195">
    <property type="entry name" value="Q_MOTIF"/>
    <property type="match status" value="1"/>
</dbReference>
<dbReference type="InterPro" id="IPR044742">
    <property type="entry name" value="DEAD/DEAH_RhlB"/>
</dbReference>
<keyword evidence="4" id="KW-0067">ATP-binding</keyword>
<proteinExistence type="predicted"/>
<dbReference type="GO" id="GO:0003724">
    <property type="term" value="F:RNA helicase activity"/>
    <property type="evidence" value="ECO:0007669"/>
    <property type="project" value="InterPro"/>
</dbReference>
<feature type="short sequence motif" description="Q motif" evidence="5">
    <location>
        <begin position="85"/>
        <end position="113"/>
    </location>
</feature>
<dbReference type="Gene3D" id="3.40.50.300">
    <property type="entry name" value="P-loop containing nucleotide triphosphate hydrolases"/>
    <property type="match status" value="2"/>
</dbReference>
<keyword evidence="1" id="KW-0547">Nucleotide-binding</keyword>
<evidence type="ECO:0000256" key="6">
    <source>
        <dbReference type="SAM" id="MobiDB-lite"/>
    </source>
</evidence>
<keyword evidence="3" id="KW-0347">Helicase</keyword>
<feature type="region of interest" description="Disordered" evidence="6">
    <location>
        <begin position="511"/>
        <end position="578"/>
    </location>
</feature>
<dbReference type="InterPro" id="IPR014001">
    <property type="entry name" value="Helicase_ATP-bd"/>
</dbReference>
<dbReference type="EMBL" id="BRXX01000584">
    <property type="protein sequence ID" value="GMH48442.1"/>
    <property type="molecule type" value="Genomic_DNA"/>
</dbReference>
<keyword evidence="11" id="KW-1185">Reference proteome</keyword>
<dbReference type="Proteomes" id="UP001165160">
    <property type="component" value="Unassembled WGS sequence"/>
</dbReference>
<dbReference type="SUPFAM" id="SSF52540">
    <property type="entry name" value="P-loop containing nucleoside triphosphate hydrolases"/>
    <property type="match status" value="1"/>
</dbReference>
<evidence type="ECO:0000256" key="4">
    <source>
        <dbReference type="ARBA" id="ARBA00022840"/>
    </source>
</evidence>
<dbReference type="InterPro" id="IPR001650">
    <property type="entry name" value="Helicase_C-like"/>
</dbReference>
<dbReference type="GO" id="GO:0003676">
    <property type="term" value="F:nucleic acid binding"/>
    <property type="evidence" value="ECO:0007669"/>
    <property type="project" value="InterPro"/>
</dbReference>
<evidence type="ECO:0000256" key="1">
    <source>
        <dbReference type="ARBA" id="ARBA00022741"/>
    </source>
</evidence>
<dbReference type="CDD" id="cd18787">
    <property type="entry name" value="SF2_C_DEAD"/>
    <property type="match status" value="1"/>
</dbReference>
<dbReference type="InterPro" id="IPR014014">
    <property type="entry name" value="RNA_helicase_DEAD_Q_motif"/>
</dbReference>
<organism evidence="10 11">
    <name type="scientific">Triparma verrucosa</name>
    <dbReference type="NCBI Taxonomy" id="1606542"/>
    <lineage>
        <taxon>Eukaryota</taxon>
        <taxon>Sar</taxon>
        <taxon>Stramenopiles</taxon>
        <taxon>Ochrophyta</taxon>
        <taxon>Bolidophyceae</taxon>
        <taxon>Parmales</taxon>
        <taxon>Triparmaceae</taxon>
        <taxon>Triparma</taxon>
    </lineage>
</organism>
<dbReference type="InterPro" id="IPR027417">
    <property type="entry name" value="P-loop_NTPase"/>
</dbReference>
<dbReference type="Pfam" id="PF00270">
    <property type="entry name" value="DEAD"/>
    <property type="match status" value="1"/>
</dbReference>
<dbReference type="Pfam" id="PF00271">
    <property type="entry name" value="Helicase_C"/>
    <property type="match status" value="1"/>
</dbReference>
<dbReference type="CDD" id="cd00268">
    <property type="entry name" value="DEADc"/>
    <property type="match status" value="1"/>
</dbReference>
<dbReference type="PROSITE" id="PS51192">
    <property type="entry name" value="HELICASE_ATP_BIND_1"/>
    <property type="match status" value="1"/>
</dbReference>
<feature type="compositionally biased region" description="Basic residues" evidence="6">
    <location>
        <begin position="528"/>
        <end position="539"/>
    </location>
</feature>
<evidence type="ECO:0000259" key="8">
    <source>
        <dbReference type="PROSITE" id="PS51194"/>
    </source>
</evidence>
<dbReference type="SMART" id="SM00487">
    <property type="entry name" value="DEXDc"/>
    <property type="match status" value="1"/>
</dbReference>
<evidence type="ECO:0000256" key="3">
    <source>
        <dbReference type="ARBA" id="ARBA00022806"/>
    </source>
</evidence>
<keyword evidence="2" id="KW-0378">Hydrolase</keyword>
<feature type="domain" description="Helicase ATP-binding" evidence="7">
    <location>
        <begin position="116"/>
        <end position="312"/>
    </location>
</feature>
<name>A0A9W6ZBV3_9STRA</name>
<evidence type="ECO:0000259" key="7">
    <source>
        <dbReference type="PROSITE" id="PS51192"/>
    </source>
</evidence>
<sequence length="578" mass="61370">MLATSARFARGLQVGVGVRVVGGKYLGRPSTPMATLSNSLSSPFRLFSSIPGDNSAEAKSRRPFSGPKSGPDDSQPKGSILTERQEWGKLGLMDELSSGLSSAGLSSPTPIQSMSVPSQLAGDSVAFAAATGSGKTLAYLLPLMQRLKNDELLMSEEQMQARKVKRPRALIMAPTRELATQILGVVKDLTHFCKLSSVGIIGGDDNGKQKRALDRVVDIVVCTPGRLLKHRDAGNVFLGSVSTFVIDETDTMLEAGFQDDIAALLHPCLYEKGNFDLGVKKSGACQVVLTTATMTPAVRRLLADEASSKQKQKNMDSGAQIKLPPNMRMIEGAGLHRAVPRLRQVFVDVGPTDKISLLSDIVHGGGRGAAQSTGDKLSDEPLTMVFCNTVASCRAAEHALAEAGIDTLCYHGELNSVLRGENLRAFMENGSDCNVLVCTDMAARGLDIPSVDHVVMFDFPLNPIDYLHRAGRTARGLDDVGAKGRVTALVAKRDKVLATAIEKAVQNGEPLDALSGRKSDYDVGGRLGKAKAKPARRPKPTGEKIRGSRGAFLKGGAGGSGKKSKTRRSNNRSGGGIR</sequence>
<gene>
    <name evidence="10" type="ORF">TrVE_jg5721</name>
</gene>
<protein>
    <submittedName>
        <fullName evidence="10">Uncharacterized protein</fullName>
    </submittedName>
</protein>
<evidence type="ECO:0000313" key="11">
    <source>
        <dbReference type="Proteomes" id="UP001165160"/>
    </source>
</evidence>
<dbReference type="PROSITE" id="PS51194">
    <property type="entry name" value="HELICASE_CTER"/>
    <property type="match status" value="1"/>
</dbReference>
<evidence type="ECO:0000259" key="9">
    <source>
        <dbReference type="PROSITE" id="PS51195"/>
    </source>
</evidence>
<dbReference type="AlphaFoldDB" id="A0A9W6ZBV3"/>
<accession>A0A9W6ZBV3</accession>
<dbReference type="GO" id="GO:0005524">
    <property type="term" value="F:ATP binding"/>
    <property type="evidence" value="ECO:0007669"/>
    <property type="project" value="UniProtKB-KW"/>
</dbReference>
<reference evidence="11" key="1">
    <citation type="journal article" date="2023" name="Commun. Biol.">
        <title>Genome analysis of Parmales, the sister group of diatoms, reveals the evolutionary specialization of diatoms from phago-mixotrophs to photoautotrophs.</title>
        <authorList>
            <person name="Ban H."/>
            <person name="Sato S."/>
            <person name="Yoshikawa S."/>
            <person name="Yamada K."/>
            <person name="Nakamura Y."/>
            <person name="Ichinomiya M."/>
            <person name="Sato N."/>
            <person name="Blanc-Mathieu R."/>
            <person name="Endo H."/>
            <person name="Kuwata A."/>
            <person name="Ogata H."/>
        </authorList>
    </citation>
    <scope>NUCLEOTIDE SEQUENCE [LARGE SCALE GENOMIC DNA]</scope>
    <source>
        <strain evidence="11">NIES 3699</strain>
    </source>
</reference>
<evidence type="ECO:0000256" key="2">
    <source>
        <dbReference type="ARBA" id="ARBA00022801"/>
    </source>
</evidence>
<dbReference type="SMART" id="SM00490">
    <property type="entry name" value="HELICc"/>
    <property type="match status" value="1"/>
</dbReference>
<evidence type="ECO:0000256" key="5">
    <source>
        <dbReference type="PROSITE-ProRule" id="PRU00552"/>
    </source>
</evidence>
<feature type="domain" description="DEAD-box RNA helicase Q" evidence="9">
    <location>
        <begin position="85"/>
        <end position="113"/>
    </location>
</feature>
<feature type="region of interest" description="Disordered" evidence="6">
    <location>
        <begin position="51"/>
        <end position="79"/>
    </location>
</feature>
<dbReference type="GO" id="GO:0016787">
    <property type="term" value="F:hydrolase activity"/>
    <property type="evidence" value="ECO:0007669"/>
    <property type="project" value="UniProtKB-KW"/>
</dbReference>